<dbReference type="EMBL" id="CABPRJ010000058">
    <property type="protein sequence ID" value="VVC27045.1"/>
    <property type="molecule type" value="Genomic_DNA"/>
</dbReference>
<evidence type="ECO:0000313" key="3">
    <source>
        <dbReference type="Proteomes" id="UP000325440"/>
    </source>
</evidence>
<name>A0A5E4MAX2_9HEMI</name>
<dbReference type="AlphaFoldDB" id="A0A5E4MAX2"/>
<organism evidence="2 3">
    <name type="scientific">Cinara cedri</name>
    <dbReference type="NCBI Taxonomy" id="506608"/>
    <lineage>
        <taxon>Eukaryota</taxon>
        <taxon>Metazoa</taxon>
        <taxon>Ecdysozoa</taxon>
        <taxon>Arthropoda</taxon>
        <taxon>Hexapoda</taxon>
        <taxon>Insecta</taxon>
        <taxon>Pterygota</taxon>
        <taxon>Neoptera</taxon>
        <taxon>Paraneoptera</taxon>
        <taxon>Hemiptera</taxon>
        <taxon>Sternorrhyncha</taxon>
        <taxon>Aphidomorpha</taxon>
        <taxon>Aphidoidea</taxon>
        <taxon>Aphididae</taxon>
        <taxon>Lachninae</taxon>
        <taxon>Cinara</taxon>
    </lineage>
</organism>
<sequence>MSVHRYTNIRDIDSSELRGRGRGRPTITFGGSSERSKRRKCELLYKKSSLNELTETTAYALRKKGNKDTAKLVKEATNTTPTGRRKIRGMVFGLKIKIN</sequence>
<keyword evidence="3" id="KW-1185">Reference proteome</keyword>
<evidence type="ECO:0000313" key="2">
    <source>
        <dbReference type="EMBL" id="VVC27045.1"/>
    </source>
</evidence>
<gene>
    <name evidence="2" type="ORF">CINCED_3A000600</name>
</gene>
<protein>
    <submittedName>
        <fullName evidence="2">Uncharacterized protein</fullName>
    </submittedName>
</protein>
<proteinExistence type="predicted"/>
<evidence type="ECO:0000256" key="1">
    <source>
        <dbReference type="SAM" id="MobiDB-lite"/>
    </source>
</evidence>
<dbReference type="OrthoDB" id="6631275at2759"/>
<dbReference type="Proteomes" id="UP000325440">
    <property type="component" value="Unassembled WGS sequence"/>
</dbReference>
<feature type="region of interest" description="Disordered" evidence="1">
    <location>
        <begin position="13"/>
        <end position="36"/>
    </location>
</feature>
<reference evidence="2 3" key="1">
    <citation type="submission" date="2019-08" db="EMBL/GenBank/DDBJ databases">
        <authorList>
            <person name="Alioto T."/>
            <person name="Alioto T."/>
            <person name="Gomez Garrido J."/>
        </authorList>
    </citation>
    <scope>NUCLEOTIDE SEQUENCE [LARGE SCALE GENOMIC DNA]</scope>
</reference>
<accession>A0A5E4MAX2</accession>